<dbReference type="GO" id="GO:0016757">
    <property type="term" value="F:glycosyltransferase activity"/>
    <property type="evidence" value="ECO:0007669"/>
    <property type="project" value="UniProtKB-KW"/>
</dbReference>
<evidence type="ECO:0000313" key="12">
    <source>
        <dbReference type="Proteomes" id="UP000004699"/>
    </source>
</evidence>
<dbReference type="Proteomes" id="UP000004699">
    <property type="component" value="Unassembled WGS sequence"/>
</dbReference>
<keyword evidence="6 8" id="KW-0963">Cytoplasm</keyword>
<evidence type="ECO:0000256" key="7">
    <source>
        <dbReference type="ARBA" id="ARBA00025246"/>
    </source>
</evidence>
<sequence>MTSNNRWLLPDGIDELLPERAATVEALRRSLLDTCASWGYQYVIPPLVEFTDSLLVGLGADLDVLTCKFTDQLSGRTLGVRADITPQVARIDAHSMPHDAVTRLCYTGSTLHSTAQSVMSGRSPIQLGAECFGCADLDADLEVIELMLSLLGAAPLLLSQHRALTFDIGHIGVYQALMADAALGEDVEQAVFDALQRKSAPDLAEALSRCTADAAASIQSLADLHGGVDVLPQARELLSRSPAALAALDQVDSVVARVSKQFPGLAIYVDLAELRGFRYHTGLVFAAYLSGIGAAVAKGGRYDNVGAVFGRSRPATGFAIDVKALAAAVDGATSSGQVVLAPSAGDEALSQAIDQLRGEGHTVLRELAGNADSRCSHRLVRQNEAWVVLPLDGVES</sequence>
<evidence type="ECO:0000256" key="9">
    <source>
        <dbReference type="PIRSR" id="PIRSR001549-1"/>
    </source>
</evidence>
<keyword evidence="11" id="KW-0808">Transferase</keyword>
<proteinExistence type="inferred from homology"/>
<dbReference type="AlphaFoldDB" id="B8KW68"/>
<keyword evidence="8" id="KW-0368">Histidine biosynthesis</keyword>
<dbReference type="GO" id="GO:0005737">
    <property type="term" value="C:cytoplasm"/>
    <property type="evidence" value="ECO:0007669"/>
    <property type="project" value="UniProtKB-SubCell"/>
</dbReference>
<dbReference type="EMBL" id="DS999411">
    <property type="protein sequence ID" value="EED35947.1"/>
    <property type="molecule type" value="Genomic_DNA"/>
</dbReference>
<name>B8KW68_9GAMM</name>
<dbReference type="eggNOG" id="COG3705">
    <property type="taxonomic scope" value="Bacteria"/>
</dbReference>
<dbReference type="NCBIfam" id="NF008935">
    <property type="entry name" value="PRK12292.1-1"/>
    <property type="match status" value="1"/>
</dbReference>
<dbReference type="CDD" id="cd00773">
    <property type="entry name" value="HisRS-like_core"/>
    <property type="match status" value="1"/>
</dbReference>
<dbReference type="Gene3D" id="3.30.930.10">
    <property type="entry name" value="Bira Bifunctional Protein, Domain 2"/>
    <property type="match status" value="1"/>
</dbReference>
<dbReference type="NCBIfam" id="NF009086">
    <property type="entry name" value="PRK12421.1"/>
    <property type="match status" value="1"/>
</dbReference>
<feature type="domain" description="Class II Histidinyl-tRNA synthetase (HisRS)-like catalytic core" evidence="10">
    <location>
        <begin position="12"/>
        <end position="325"/>
    </location>
</feature>
<evidence type="ECO:0000256" key="1">
    <source>
        <dbReference type="ARBA" id="ARBA00004496"/>
    </source>
</evidence>
<keyword evidence="8" id="KW-0028">Amino-acid biosynthesis</keyword>
<comment type="subunit">
    <text evidence="4 8">Heteromultimer composed of HisG and HisZ subunits.</text>
</comment>
<evidence type="ECO:0000256" key="4">
    <source>
        <dbReference type="ARBA" id="ARBA00011496"/>
    </source>
</evidence>
<evidence type="ECO:0000256" key="2">
    <source>
        <dbReference type="ARBA" id="ARBA00004667"/>
    </source>
</evidence>
<dbReference type="PANTHER" id="PTHR43707">
    <property type="entry name" value="HISTIDYL-TRNA SYNTHETASE"/>
    <property type="match status" value="1"/>
</dbReference>
<dbReference type="HAMAP" id="MF_00125">
    <property type="entry name" value="HisZ"/>
    <property type="match status" value="1"/>
</dbReference>
<comment type="pathway">
    <text evidence="2 8">Amino-acid biosynthesis; L-histidine biosynthesis; L-histidine from 5-phospho-alpha-D-ribose 1-diphosphate: step 1/9.</text>
</comment>
<evidence type="ECO:0000256" key="5">
    <source>
        <dbReference type="ARBA" id="ARBA00020397"/>
    </source>
</evidence>
<dbReference type="Pfam" id="PF13393">
    <property type="entry name" value="tRNA-synt_His"/>
    <property type="match status" value="1"/>
</dbReference>
<feature type="binding site" evidence="9">
    <location>
        <begin position="83"/>
        <end position="85"/>
    </location>
    <ligand>
        <name>L-histidine</name>
        <dbReference type="ChEBI" id="CHEBI:57595"/>
    </ligand>
</feature>
<protein>
    <recommendedName>
        <fullName evidence="5 8">ATP phosphoribosyltransferase regulatory subunit</fullName>
    </recommendedName>
</protein>
<comment type="function">
    <text evidence="7 8">Required for the first step of histidine biosynthesis. May allow the feedback regulation of ATP phosphoribosyltransferase activity by histidine.</text>
</comment>
<feature type="binding site" evidence="9">
    <location>
        <position position="275"/>
    </location>
    <ligand>
        <name>L-histidine</name>
        <dbReference type="ChEBI" id="CHEBI:57595"/>
    </ligand>
</feature>
<reference evidence="12" key="1">
    <citation type="journal article" date="2013" name="BMC Microbiol.">
        <title>Taxonomy and evolution of bacteriochlorophyll a-containing members of the OM60/NOR5 clade of marine gammaproteobacteria: description of Luminiphilus syltensis gen. nov., sp. nov., reclassification of Haliea rubra as Pseudohaliea rubra gen. nov., comb. nov., and emendation of Chromatocurvus halotolerans.</title>
        <authorList>
            <person name="Spring S."/>
            <person name="Riedel T."/>
            <person name="Sproer C."/>
            <person name="Yan S."/>
            <person name="Harder J."/>
            <person name="Fuchs B.M."/>
        </authorList>
    </citation>
    <scope>NUCLEOTIDE SEQUENCE [LARGE SCALE GENOMIC DNA]</scope>
    <source>
        <strain evidence="12">NOR51-B</strain>
    </source>
</reference>
<dbReference type="UniPathway" id="UPA00031">
    <property type="reaction ID" value="UER00006"/>
</dbReference>
<dbReference type="PIRSF" id="PIRSF001549">
    <property type="entry name" value="His-tRNA_synth"/>
    <property type="match status" value="1"/>
</dbReference>
<gene>
    <name evidence="8 11" type="primary">hisZ</name>
    <name evidence="11" type="ORF">NOR51B_1895</name>
</gene>
<dbReference type="PANTHER" id="PTHR43707:SF1">
    <property type="entry name" value="HISTIDINE--TRNA LIGASE, MITOCHONDRIAL-RELATED"/>
    <property type="match status" value="1"/>
</dbReference>
<keyword evidence="12" id="KW-1185">Reference proteome</keyword>
<keyword evidence="11" id="KW-0328">Glycosyltransferase</keyword>
<evidence type="ECO:0000256" key="6">
    <source>
        <dbReference type="ARBA" id="ARBA00022490"/>
    </source>
</evidence>
<comment type="miscellaneous">
    <text evidence="8">This function is generally fulfilled by the C-terminal part of HisG, which is missing in some bacteria such as this one.</text>
</comment>
<dbReference type="GO" id="GO:0004821">
    <property type="term" value="F:histidine-tRNA ligase activity"/>
    <property type="evidence" value="ECO:0007669"/>
    <property type="project" value="TreeGrafter"/>
</dbReference>
<feature type="binding site" evidence="9">
    <location>
        <position position="126"/>
    </location>
    <ligand>
        <name>L-histidine</name>
        <dbReference type="ChEBI" id="CHEBI:57595"/>
    </ligand>
</feature>
<evidence type="ECO:0000256" key="3">
    <source>
        <dbReference type="ARBA" id="ARBA00005539"/>
    </source>
</evidence>
<dbReference type="GO" id="GO:0006427">
    <property type="term" value="P:histidyl-tRNA aminoacylation"/>
    <property type="evidence" value="ECO:0007669"/>
    <property type="project" value="TreeGrafter"/>
</dbReference>
<dbReference type="OrthoDB" id="9769617at2"/>
<evidence type="ECO:0000256" key="8">
    <source>
        <dbReference type="HAMAP-Rule" id="MF_00125"/>
    </source>
</evidence>
<dbReference type="InterPro" id="IPR004517">
    <property type="entry name" value="HisZ"/>
</dbReference>
<feature type="binding site" evidence="9">
    <location>
        <position position="130"/>
    </location>
    <ligand>
        <name>L-histidine</name>
        <dbReference type="ChEBI" id="CHEBI:57595"/>
    </ligand>
</feature>
<comment type="subcellular location">
    <subcellularLocation>
        <location evidence="1 8">Cytoplasm</location>
    </subcellularLocation>
</comment>
<dbReference type="InterPro" id="IPR004516">
    <property type="entry name" value="HisRS/HisZ"/>
</dbReference>
<dbReference type="RefSeq" id="WP_009020692.1">
    <property type="nucleotide sequence ID" value="NZ_DS999411.1"/>
</dbReference>
<organism evidence="11 12">
    <name type="scientific">Luminiphilus syltensis NOR5-1B</name>
    <dbReference type="NCBI Taxonomy" id="565045"/>
    <lineage>
        <taxon>Bacteria</taxon>
        <taxon>Pseudomonadati</taxon>
        <taxon>Pseudomonadota</taxon>
        <taxon>Gammaproteobacteria</taxon>
        <taxon>Cellvibrionales</taxon>
        <taxon>Halieaceae</taxon>
        <taxon>Luminiphilus</taxon>
    </lineage>
</organism>
<comment type="similarity">
    <text evidence="3 8">Belongs to the class-II aminoacyl-tRNA synthetase family. HisZ subfamily.</text>
</comment>
<evidence type="ECO:0000313" key="11">
    <source>
        <dbReference type="EMBL" id="EED35947.1"/>
    </source>
</evidence>
<dbReference type="HOGENOM" id="CLU_025113_0_1_6"/>
<dbReference type="GO" id="GO:0000105">
    <property type="term" value="P:L-histidine biosynthetic process"/>
    <property type="evidence" value="ECO:0007669"/>
    <property type="project" value="UniProtKB-UniRule"/>
</dbReference>
<accession>B8KW68</accession>
<evidence type="ECO:0000259" key="10">
    <source>
        <dbReference type="Pfam" id="PF13393"/>
    </source>
</evidence>
<dbReference type="InterPro" id="IPR045864">
    <property type="entry name" value="aa-tRNA-synth_II/BPL/LPL"/>
</dbReference>
<dbReference type="STRING" id="565045.NOR51B_1895"/>
<dbReference type="SUPFAM" id="SSF55681">
    <property type="entry name" value="Class II aaRS and biotin synthetases"/>
    <property type="match status" value="1"/>
</dbReference>
<dbReference type="InterPro" id="IPR041715">
    <property type="entry name" value="HisRS-like_core"/>
</dbReference>